<proteinExistence type="predicted"/>
<dbReference type="Gene3D" id="1.10.3290.10">
    <property type="entry name" value="Fido-like domain"/>
    <property type="match status" value="1"/>
</dbReference>
<protein>
    <submittedName>
        <fullName evidence="4">Cell filamentation protein Fic</fullName>
    </submittedName>
</protein>
<dbReference type="AlphaFoldDB" id="A0A2I0CTI8"/>
<feature type="active site" evidence="1">
    <location>
        <position position="315"/>
    </location>
</feature>
<sequence length="499" mass="56403">MHLVGYAWLREAMQLSAFPLHLPAIVQPVTRLKKIGQTLAVPSAIAPAADDLLGHVLFALKHEGVNLAILAQALPKIPVAALENALQEAPNGIYIRKACYLREAFTGEEVPQHAPVRGAFVPLFDPKRYVTCPGTRNSRWRVEFNGLGDVGYCATVERTARLIELQEHDILGRAKAFMESLPPVMMDRAINWAYLHETKDSFAIEREAPNEDKSRRFIHLLRQAHERQPLTEEYLVALQNATVSNPYDLAAAFRHEQNHLAGALQGAAGVTYVPPPPELCRELMKHLMQFANEAPTQIDPLVAAGIISFGFVFLHPFMDGNGRLSRFLIHQALCRAGALENGLLLPVSVAMKREERLYLEALQGFSRPARDFWDVQWIDFGKLAFDFRGDAAIYRYWDATACVIFTMEMAQHALEVELREEAAFLECYDAVYRAVDERFDIRGSDLANLVMMCLTNDGFVSKHRRKQYQYTVPTEVFDYIEQTAQQVLSEQHAARETRQ</sequence>
<name>A0A2I0CTI8_9PSED</name>
<dbReference type="SUPFAM" id="SSF140931">
    <property type="entry name" value="Fic-like"/>
    <property type="match status" value="1"/>
</dbReference>
<evidence type="ECO:0000256" key="1">
    <source>
        <dbReference type="PIRSR" id="PIRSR640198-1"/>
    </source>
</evidence>
<gene>
    <name evidence="4" type="ORF">CW360_02680</name>
</gene>
<comment type="caution">
    <text evidence="4">The sequence shown here is derived from an EMBL/GenBank/DDBJ whole genome shotgun (WGS) entry which is preliminary data.</text>
</comment>
<dbReference type="Proteomes" id="UP000242861">
    <property type="component" value="Unassembled WGS sequence"/>
</dbReference>
<reference evidence="5" key="1">
    <citation type="submission" date="2017-12" db="EMBL/GenBank/DDBJ databases">
        <authorList>
            <person name="Yu X.-Y."/>
        </authorList>
    </citation>
    <scope>NUCLEOTIDE SEQUENCE [LARGE SCALE GENOMIC DNA]</scope>
    <source>
        <strain evidence="5">ZYSR67-Z</strain>
    </source>
</reference>
<evidence type="ECO:0000259" key="3">
    <source>
        <dbReference type="PROSITE" id="PS51459"/>
    </source>
</evidence>
<keyword evidence="2" id="KW-0547">Nucleotide-binding</keyword>
<dbReference type="InterPro" id="IPR003812">
    <property type="entry name" value="Fido"/>
</dbReference>
<evidence type="ECO:0000256" key="2">
    <source>
        <dbReference type="PIRSR" id="PIRSR640198-2"/>
    </source>
</evidence>
<dbReference type="GO" id="GO:0005524">
    <property type="term" value="F:ATP binding"/>
    <property type="evidence" value="ECO:0007669"/>
    <property type="project" value="UniProtKB-KW"/>
</dbReference>
<feature type="binding site" evidence="2">
    <location>
        <begin position="319"/>
        <end position="326"/>
    </location>
    <ligand>
        <name>ATP</name>
        <dbReference type="ChEBI" id="CHEBI:30616"/>
    </ligand>
</feature>
<accession>A0A2I0CTI8</accession>
<dbReference type="InterPro" id="IPR040198">
    <property type="entry name" value="Fido_containing"/>
</dbReference>
<evidence type="ECO:0000313" key="5">
    <source>
        <dbReference type="Proteomes" id="UP000242861"/>
    </source>
</evidence>
<feature type="domain" description="Fido" evidence="3">
    <location>
        <begin position="230"/>
        <end position="383"/>
    </location>
</feature>
<dbReference type="RefSeq" id="WP_101192655.1">
    <property type="nucleotide sequence ID" value="NZ_PIYS01000003.1"/>
</dbReference>
<dbReference type="EMBL" id="PIYS01000003">
    <property type="protein sequence ID" value="PKF72638.1"/>
    <property type="molecule type" value="Genomic_DNA"/>
</dbReference>
<dbReference type="InterPro" id="IPR036597">
    <property type="entry name" value="Fido-like_dom_sf"/>
</dbReference>
<keyword evidence="2" id="KW-0067">ATP-binding</keyword>
<dbReference type="Pfam" id="PF02661">
    <property type="entry name" value="Fic"/>
    <property type="match status" value="1"/>
</dbReference>
<evidence type="ECO:0000313" key="4">
    <source>
        <dbReference type="EMBL" id="PKF72638.1"/>
    </source>
</evidence>
<dbReference type="PANTHER" id="PTHR13504">
    <property type="entry name" value="FIDO DOMAIN-CONTAINING PROTEIN DDB_G0283145"/>
    <property type="match status" value="1"/>
</dbReference>
<dbReference type="PANTHER" id="PTHR13504:SF38">
    <property type="entry name" value="FIDO DOMAIN-CONTAINING PROTEIN"/>
    <property type="match status" value="1"/>
</dbReference>
<dbReference type="PROSITE" id="PS51459">
    <property type="entry name" value="FIDO"/>
    <property type="match status" value="1"/>
</dbReference>
<organism evidence="4 5">
    <name type="scientific">Pseudomonas fluvialis</name>
    <dbReference type="NCBI Taxonomy" id="1793966"/>
    <lineage>
        <taxon>Bacteria</taxon>
        <taxon>Pseudomonadati</taxon>
        <taxon>Pseudomonadota</taxon>
        <taxon>Gammaproteobacteria</taxon>
        <taxon>Pseudomonadales</taxon>
        <taxon>Pseudomonadaceae</taxon>
        <taxon>Pseudomonas</taxon>
    </lineage>
</organism>